<dbReference type="eggNOG" id="arCOG02053">
    <property type="taxonomic scope" value="Archaea"/>
</dbReference>
<organism evidence="3 4">
    <name type="scientific">Methanocella conradii (strain DSM 24694 / JCM 17849 / CGMCC 1.5162 / HZ254)</name>
    <dbReference type="NCBI Taxonomy" id="1041930"/>
    <lineage>
        <taxon>Archaea</taxon>
        <taxon>Methanobacteriati</taxon>
        <taxon>Methanobacteriota</taxon>
        <taxon>Stenosarchaea group</taxon>
        <taxon>Methanomicrobia</taxon>
        <taxon>Methanocellales</taxon>
        <taxon>Methanocellaceae</taxon>
        <taxon>Methanocella</taxon>
    </lineage>
</organism>
<dbReference type="SUPFAM" id="SSF52402">
    <property type="entry name" value="Adenine nucleotide alpha hydrolases-like"/>
    <property type="match status" value="1"/>
</dbReference>
<dbReference type="CDD" id="cd00293">
    <property type="entry name" value="USP-like"/>
    <property type="match status" value="1"/>
</dbReference>
<dbReference type="KEGG" id="mez:Mtc_1293"/>
<dbReference type="Proteomes" id="UP000005233">
    <property type="component" value="Chromosome"/>
</dbReference>
<accession>H8I9K2</accession>
<dbReference type="PANTHER" id="PTHR46268:SF6">
    <property type="entry name" value="UNIVERSAL STRESS PROTEIN UP12"/>
    <property type="match status" value="1"/>
</dbReference>
<dbReference type="InterPro" id="IPR006016">
    <property type="entry name" value="UspA"/>
</dbReference>
<dbReference type="STRING" id="1041930.Mtc_1293"/>
<dbReference type="OrthoDB" id="105697at2157"/>
<proteinExistence type="inferred from homology"/>
<reference evidence="3 4" key="1">
    <citation type="journal article" date="2012" name="J. Bacteriol.">
        <title>Complete genome sequence of a thermophilic methanogen, Methanocella conradii HZ254, isolated from Chinese rice field soil.</title>
        <authorList>
            <person name="Lu Z."/>
            <person name="Lu Y."/>
        </authorList>
    </citation>
    <scope>NUCLEOTIDE SEQUENCE [LARGE SCALE GENOMIC DNA]</scope>
    <source>
        <strain evidence="4">DSM 24694 / JCM 17849 / CGMCC 1.5162 / HZ254</strain>
    </source>
</reference>
<evidence type="ECO:0000259" key="2">
    <source>
        <dbReference type="Pfam" id="PF00582"/>
    </source>
</evidence>
<dbReference type="InterPro" id="IPR014729">
    <property type="entry name" value="Rossmann-like_a/b/a_fold"/>
</dbReference>
<evidence type="ECO:0000313" key="3">
    <source>
        <dbReference type="EMBL" id="AFD00047.1"/>
    </source>
</evidence>
<dbReference type="AlphaFoldDB" id="H8I9K2"/>
<evidence type="ECO:0000313" key="4">
    <source>
        <dbReference type="Proteomes" id="UP000005233"/>
    </source>
</evidence>
<protein>
    <submittedName>
        <fullName evidence="3">Universal stress protein UspA and related nucleotide-binding protein</fullName>
    </submittedName>
</protein>
<dbReference type="InterPro" id="IPR006015">
    <property type="entry name" value="Universal_stress_UspA"/>
</dbReference>
<dbReference type="EMBL" id="CP003243">
    <property type="protein sequence ID" value="AFD00047.1"/>
    <property type="molecule type" value="Genomic_DNA"/>
</dbReference>
<keyword evidence="4" id="KW-1185">Reference proteome</keyword>
<gene>
    <name evidence="3" type="primary">uspA-4</name>
    <name evidence="3" type="ordered locus">Mtc_1293</name>
</gene>
<dbReference type="PRINTS" id="PR01438">
    <property type="entry name" value="UNVRSLSTRESS"/>
</dbReference>
<dbReference type="HOGENOM" id="CLU_049301_11_1_2"/>
<comment type="similarity">
    <text evidence="1">Belongs to the universal stress protein A family.</text>
</comment>
<dbReference type="Gene3D" id="3.40.50.620">
    <property type="entry name" value="HUPs"/>
    <property type="match status" value="1"/>
</dbReference>
<dbReference type="Pfam" id="PF00582">
    <property type="entry name" value="Usp"/>
    <property type="match status" value="1"/>
</dbReference>
<name>H8I9K2_METCZ</name>
<sequence length="151" mass="15532">MADRILIATDGSRYGQMAVDYGVRLAGRLGAEVIALYVVSLKSLEVYALGHHDDIGGYAGADAALKDEGEKALAYAASAGKKAGVAVSTRMVRGYPADEIIRLASDEGVSMIVMGSLGKTGLEHLLLGSVSEAVVKKAPCPVLVVRGAVSA</sequence>
<evidence type="ECO:0000256" key="1">
    <source>
        <dbReference type="ARBA" id="ARBA00008791"/>
    </source>
</evidence>
<dbReference type="PANTHER" id="PTHR46268">
    <property type="entry name" value="STRESS RESPONSE PROTEIN NHAX"/>
    <property type="match status" value="1"/>
</dbReference>
<feature type="domain" description="UspA" evidence="2">
    <location>
        <begin position="1"/>
        <end position="146"/>
    </location>
</feature>